<gene>
    <name evidence="3" type="ORF">AKO1_004736</name>
</gene>
<keyword evidence="1" id="KW-1133">Transmembrane helix</keyword>
<accession>A0AAW2Z354</accession>
<reference evidence="3 4" key="1">
    <citation type="submission" date="2024-03" db="EMBL/GenBank/DDBJ databases">
        <title>The Acrasis kona genome and developmental transcriptomes reveal deep origins of eukaryotic multicellular pathways.</title>
        <authorList>
            <person name="Sheikh S."/>
            <person name="Fu C.-J."/>
            <person name="Brown M.W."/>
            <person name="Baldauf S.L."/>
        </authorList>
    </citation>
    <scope>NUCLEOTIDE SEQUENCE [LARGE SCALE GENOMIC DNA]</scope>
    <source>
        <strain evidence="3 4">ATCC MYA-3509</strain>
    </source>
</reference>
<dbReference type="AlphaFoldDB" id="A0AAW2Z354"/>
<keyword evidence="4" id="KW-1185">Reference proteome</keyword>
<evidence type="ECO:0000313" key="3">
    <source>
        <dbReference type="EMBL" id="KAL0484217.1"/>
    </source>
</evidence>
<comment type="caution">
    <text evidence="3">The sequence shown here is derived from an EMBL/GenBank/DDBJ whole genome shotgun (WGS) entry which is preliminary data.</text>
</comment>
<proteinExistence type="predicted"/>
<evidence type="ECO:0000256" key="2">
    <source>
        <dbReference type="SAM" id="SignalP"/>
    </source>
</evidence>
<feature type="transmembrane region" description="Helical" evidence="1">
    <location>
        <begin position="138"/>
        <end position="168"/>
    </location>
</feature>
<sequence length="198" mass="22826">MKIAVVKALFLLVGVVLCESITNITKNSTAEVTWSRTGDIAYATIPHGQNFWQDVKIYLGERYKHSVQAYLSYMGFYSSQEKAHNLTLIENFLYINMSDYHPSDTMYIMLVRSSPSVRSVKIETREGWGTLRDDIRRYLVYIVIGSITGVTLLVVALAIIVVLCCTYCNRRQRRPMEYQVISEPPKEYVNQDKTRTVY</sequence>
<keyword evidence="2" id="KW-0732">Signal</keyword>
<name>A0AAW2Z354_9EUKA</name>
<evidence type="ECO:0000313" key="4">
    <source>
        <dbReference type="Proteomes" id="UP001431209"/>
    </source>
</evidence>
<feature type="signal peptide" evidence="2">
    <location>
        <begin position="1"/>
        <end position="18"/>
    </location>
</feature>
<evidence type="ECO:0000256" key="1">
    <source>
        <dbReference type="SAM" id="Phobius"/>
    </source>
</evidence>
<dbReference type="EMBL" id="JAOPGA020001028">
    <property type="protein sequence ID" value="KAL0484217.1"/>
    <property type="molecule type" value="Genomic_DNA"/>
</dbReference>
<dbReference type="Proteomes" id="UP001431209">
    <property type="component" value="Unassembled WGS sequence"/>
</dbReference>
<feature type="chain" id="PRO_5043867627" evidence="2">
    <location>
        <begin position="19"/>
        <end position="198"/>
    </location>
</feature>
<protein>
    <submittedName>
        <fullName evidence="3">Uncharacterized protein</fullName>
    </submittedName>
</protein>
<keyword evidence="1" id="KW-0812">Transmembrane</keyword>
<keyword evidence="1" id="KW-0472">Membrane</keyword>
<organism evidence="3 4">
    <name type="scientific">Acrasis kona</name>
    <dbReference type="NCBI Taxonomy" id="1008807"/>
    <lineage>
        <taxon>Eukaryota</taxon>
        <taxon>Discoba</taxon>
        <taxon>Heterolobosea</taxon>
        <taxon>Tetramitia</taxon>
        <taxon>Eutetramitia</taxon>
        <taxon>Acrasidae</taxon>
        <taxon>Acrasis</taxon>
    </lineage>
</organism>